<feature type="transmembrane region" description="Helical" evidence="13">
    <location>
        <begin position="522"/>
        <end position="541"/>
    </location>
</feature>
<feature type="transmembrane region" description="Helical" evidence="13">
    <location>
        <begin position="169"/>
        <end position="188"/>
    </location>
</feature>
<comment type="catalytic activity">
    <reaction evidence="12">
        <text>L-threonine + hydrogencarbonate + ATP = L-threonylcarbamoyladenylate + diphosphate + H2O</text>
        <dbReference type="Rhea" id="RHEA:36407"/>
        <dbReference type="ChEBI" id="CHEBI:15377"/>
        <dbReference type="ChEBI" id="CHEBI:17544"/>
        <dbReference type="ChEBI" id="CHEBI:30616"/>
        <dbReference type="ChEBI" id="CHEBI:33019"/>
        <dbReference type="ChEBI" id="CHEBI:57926"/>
        <dbReference type="ChEBI" id="CHEBI:73682"/>
        <dbReference type="EC" id="2.7.7.87"/>
    </reaction>
</comment>
<evidence type="ECO:0000256" key="13">
    <source>
        <dbReference type="SAM" id="Phobius"/>
    </source>
</evidence>
<evidence type="ECO:0000256" key="7">
    <source>
        <dbReference type="ARBA" id="ARBA00022490"/>
    </source>
</evidence>
<evidence type="ECO:0000259" key="14">
    <source>
        <dbReference type="PROSITE" id="PS51163"/>
    </source>
</evidence>
<keyword evidence="8" id="KW-0808">Transferase</keyword>
<feature type="transmembrane region" description="Helical" evidence="13">
    <location>
        <begin position="467"/>
        <end position="486"/>
    </location>
</feature>
<feature type="transmembrane region" description="Helical" evidence="13">
    <location>
        <begin position="370"/>
        <end position="391"/>
    </location>
</feature>
<dbReference type="GO" id="GO:0003725">
    <property type="term" value="F:double-stranded RNA binding"/>
    <property type="evidence" value="ECO:0007669"/>
    <property type="project" value="InterPro"/>
</dbReference>
<evidence type="ECO:0000256" key="4">
    <source>
        <dbReference type="ARBA" id="ARBA00007663"/>
    </source>
</evidence>
<dbReference type="GO" id="GO:0016020">
    <property type="term" value="C:membrane"/>
    <property type="evidence" value="ECO:0007669"/>
    <property type="project" value="UniProtKB-SubCell"/>
</dbReference>
<evidence type="ECO:0000256" key="6">
    <source>
        <dbReference type="ARBA" id="ARBA00015492"/>
    </source>
</evidence>
<evidence type="ECO:0000256" key="12">
    <source>
        <dbReference type="ARBA" id="ARBA00048366"/>
    </source>
</evidence>
<keyword evidence="11 13" id="KW-0472">Membrane</keyword>
<feature type="transmembrane region" description="Helical" evidence="13">
    <location>
        <begin position="287"/>
        <end position="307"/>
    </location>
</feature>
<evidence type="ECO:0000313" key="15">
    <source>
        <dbReference type="EMBL" id="KAK3771659.1"/>
    </source>
</evidence>
<dbReference type="GO" id="GO:0006450">
    <property type="term" value="P:regulation of translational fidelity"/>
    <property type="evidence" value="ECO:0007669"/>
    <property type="project" value="TreeGrafter"/>
</dbReference>
<dbReference type="AlphaFoldDB" id="A0AAE1DI71"/>
<evidence type="ECO:0000256" key="3">
    <source>
        <dbReference type="ARBA" id="ARBA00005587"/>
    </source>
</evidence>
<evidence type="ECO:0000256" key="11">
    <source>
        <dbReference type="ARBA" id="ARBA00023136"/>
    </source>
</evidence>
<dbReference type="GO" id="GO:0000049">
    <property type="term" value="F:tRNA binding"/>
    <property type="evidence" value="ECO:0007669"/>
    <property type="project" value="TreeGrafter"/>
</dbReference>
<accession>A0AAE1DI71</accession>
<evidence type="ECO:0000256" key="2">
    <source>
        <dbReference type="ARBA" id="ARBA00004496"/>
    </source>
</evidence>
<feature type="transmembrane region" description="Helical" evidence="13">
    <location>
        <begin position="498"/>
        <end position="516"/>
    </location>
</feature>
<proteinExistence type="inferred from homology"/>
<feature type="transmembrane region" description="Helical" evidence="13">
    <location>
        <begin position="46"/>
        <end position="70"/>
    </location>
</feature>
<feature type="transmembrane region" description="Helical" evidence="13">
    <location>
        <begin position="548"/>
        <end position="568"/>
    </location>
</feature>
<feature type="transmembrane region" description="Helical" evidence="13">
    <location>
        <begin position="144"/>
        <end position="163"/>
    </location>
</feature>
<dbReference type="InterPro" id="IPR006070">
    <property type="entry name" value="Sua5-like_dom"/>
</dbReference>
<protein>
    <recommendedName>
        <fullName evidence="6">Threonylcarbamoyl-AMP synthase</fullName>
        <ecNumber evidence="5">2.7.7.87</ecNumber>
    </recommendedName>
</protein>
<feature type="transmembrane region" description="Helical" evidence="13">
    <location>
        <begin position="319"/>
        <end position="339"/>
    </location>
</feature>
<organism evidence="15 16">
    <name type="scientific">Elysia crispata</name>
    <name type="common">lettuce slug</name>
    <dbReference type="NCBI Taxonomy" id="231223"/>
    <lineage>
        <taxon>Eukaryota</taxon>
        <taxon>Metazoa</taxon>
        <taxon>Spiralia</taxon>
        <taxon>Lophotrochozoa</taxon>
        <taxon>Mollusca</taxon>
        <taxon>Gastropoda</taxon>
        <taxon>Heterobranchia</taxon>
        <taxon>Euthyneura</taxon>
        <taxon>Panpulmonata</taxon>
        <taxon>Sacoglossa</taxon>
        <taxon>Placobranchoidea</taxon>
        <taxon>Plakobranchidae</taxon>
        <taxon>Elysia</taxon>
    </lineage>
</organism>
<comment type="caution">
    <text evidence="15">The sequence shown here is derived from an EMBL/GenBank/DDBJ whole genome shotgun (WGS) entry which is preliminary data.</text>
</comment>
<dbReference type="Proteomes" id="UP001283361">
    <property type="component" value="Unassembled WGS sequence"/>
</dbReference>
<dbReference type="InterPro" id="IPR050156">
    <property type="entry name" value="TC-AMP_synthase_SUA5"/>
</dbReference>
<keyword evidence="9 13" id="KW-0812">Transmembrane</keyword>
<dbReference type="FunFam" id="3.90.870.10:FF:000010">
    <property type="entry name" value="Si:ch211-153b23.4"/>
    <property type="match status" value="1"/>
</dbReference>
<dbReference type="Pfam" id="PF01300">
    <property type="entry name" value="Sua5_yciO_yrdC"/>
    <property type="match status" value="1"/>
</dbReference>
<feature type="domain" description="YrdC-like" evidence="14">
    <location>
        <begin position="634"/>
        <end position="829"/>
    </location>
</feature>
<keyword evidence="7" id="KW-0963">Cytoplasm</keyword>
<reference evidence="15" key="1">
    <citation type="journal article" date="2023" name="G3 (Bethesda)">
        <title>A reference genome for the long-term kleptoplast-retaining sea slug Elysia crispata morphotype clarki.</title>
        <authorList>
            <person name="Eastman K.E."/>
            <person name="Pendleton A.L."/>
            <person name="Shaikh M.A."/>
            <person name="Suttiyut T."/>
            <person name="Ogas R."/>
            <person name="Tomko P."/>
            <person name="Gavelis G."/>
            <person name="Widhalm J.R."/>
            <person name="Wisecaver J.H."/>
        </authorList>
    </citation>
    <scope>NUCLEOTIDE SEQUENCE</scope>
    <source>
        <strain evidence="15">ECLA1</strain>
    </source>
</reference>
<keyword evidence="16" id="KW-1185">Reference proteome</keyword>
<dbReference type="PROSITE" id="PS51163">
    <property type="entry name" value="YRDC"/>
    <property type="match status" value="1"/>
</dbReference>
<dbReference type="EC" id="2.7.7.87" evidence="5"/>
<evidence type="ECO:0000313" key="16">
    <source>
        <dbReference type="Proteomes" id="UP001283361"/>
    </source>
</evidence>
<comment type="similarity">
    <text evidence="3">Belongs to the acetate uptake transporter (AceTr) (TC 2.A.96) family.</text>
</comment>
<dbReference type="GO" id="GO:0005737">
    <property type="term" value="C:cytoplasm"/>
    <property type="evidence" value="ECO:0007669"/>
    <property type="project" value="UniProtKB-SubCell"/>
</dbReference>
<dbReference type="Gene3D" id="3.90.870.10">
    <property type="entry name" value="DHBP synthase"/>
    <property type="match status" value="1"/>
</dbReference>
<comment type="subcellular location">
    <subcellularLocation>
        <location evidence="2">Cytoplasm</location>
    </subcellularLocation>
    <subcellularLocation>
        <location evidence="1">Membrane</location>
        <topology evidence="1">Multi-pass membrane protein</topology>
    </subcellularLocation>
</comment>
<gene>
    <name evidence="15" type="ORF">RRG08_047913</name>
</gene>
<evidence type="ECO:0000256" key="8">
    <source>
        <dbReference type="ARBA" id="ARBA00022679"/>
    </source>
</evidence>
<feature type="transmembrane region" description="Helical" evidence="13">
    <location>
        <begin position="12"/>
        <end position="34"/>
    </location>
</feature>
<name>A0AAE1DI71_9GAST</name>
<feature type="transmembrane region" description="Helical" evidence="13">
    <location>
        <begin position="346"/>
        <end position="364"/>
    </location>
</feature>
<feature type="transmembrane region" description="Helical" evidence="13">
    <location>
        <begin position="260"/>
        <end position="280"/>
    </location>
</feature>
<sequence>METLEAQAEDFAAIVYAEPGALGLIANIVAALMIATENMLDPPFSAAAVTLSGVHLIVVGGLLQIVAGLLSYRRWDHLTATAFLVFGSLWTSMGISRILTAQAAAQDGADVVRQATLPGLVGFMAVAVVLCVCAVTVNFLLPPVLIAILLTLVFEAVGAWFAWGRRVAAAFEIIIVLAGVYAVVVMMLKGVSQRYILPGFGNAPYDPLLMRTAGGPAPKNEKKKVTKYSEPMGMGFLGNVVPATVLAFYHLGFFSDFRPAVAMFVFSAVCQVLASFYSFLRHDFYHATTFIIYAVFWNSRAVLQFLVSSNFPEIMTSRVNFYGQWTLVGLILVVVFVSATVNRIVFLYNLMFAVMAILSIDHIPVVAHDYTFGVSAAIVAAISTYTGMSALENSIAEKNVMYIGAEVVHSDKLSAAIGAIFGTDSEKTSKSEYDDDDYLDAKIVDTTIFISSTIALMAHSATEATNHIYPIAWIMVAGVFLHAYAARLAYAAGSLAKAYVSLLLTVYWAIWVAFLLNPNLAVLLRSLSVGMLCLSTVAMVMTPTFSGVWIPFGVLMELCVITQVVTVFNVNPKWMMLVTSLLAAIVSLYAATAELINGALQRVVVPIGLPLIKEKERAENTAAPPCPLFTSRRSSALREVARLLDQGCVVGVPTDTVYALAGSCKVPESIKKIYMVKGRPAEKPICLCLSNLDQLADVNPPFSPLLWNFMRRCYPGGISCVVPKGEWLKNLGLGDSVDLVGTKDNICIRVPDSSVLAYLVSVSGPVALTSANPSGGEDSTHHDMVIESLGEKLDGVVCDGTSNELVASTVVNCMKIDEGVISYFRIGCTPQEVVDAHFEAAKAEMNSQSATLDIDHKMS</sequence>
<feature type="transmembrane region" description="Helical" evidence="13">
    <location>
        <begin position="82"/>
        <end position="105"/>
    </location>
</feature>
<keyword evidence="10 13" id="KW-1133">Transmembrane helix</keyword>
<dbReference type="PANTHER" id="PTHR17490">
    <property type="entry name" value="SUA5"/>
    <property type="match status" value="1"/>
</dbReference>
<dbReference type="SUPFAM" id="SSF55821">
    <property type="entry name" value="YrdC/RibB"/>
    <property type="match status" value="1"/>
</dbReference>
<evidence type="ECO:0000256" key="1">
    <source>
        <dbReference type="ARBA" id="ARBA00004141"/>
    </source>
</evidence>
<dbReference type="InterPro" id="IPR017945">
    <property type="entry name" value="DHBP_synth_RibB-like_a/b_dom"/>
</dbReference>
<evidence type="ECO:0000256" key="10">
    <source>
        <dbReference type="ARBA" id="ARBA00022989"/>
    </source>
</evidence>
<feature type="transmembrane region" description="Helical" evidence="13">
    <location>
        <begin position="232"/>
        <end position="254"/>
    </location>
</feature>
<dbReference type="InterPro" id="IPR000791">
    <property type="entry name" value="Gpr1/Fun34/SatP-like"/>
</dbReference>
<dbReference type="EMBL" id="JAWDGP010003693">
    <property type="protein sequence ID" value="KAK3771659.1"/>
    <property type="molecule type" value="Genomic_DNA"/>
</dbReference>
<evidence type="ECO:0000256" key="5">
    <source>
        <dbReference type="ARBA" id="ARBA00012584"/>
    </source>
</evidence>
<dbReference type="Pfam" id="PF01184">
    <property type="entry name" value="Gpr1_Fun34_YaaH"/>
    <property type="match status" value="1"/>
</dbReference>
<feature type="transmembrane region" description="Helical" evidence="13">
    <location>
        <begin position="574"/>
        <end position="592"/>
    </location>
</feature>
<feature type="transmembrane region" description="Helical" evidence="13">
    <location>
        <begin position="117"/>
        <end position="137"/>
    </location>
</feature>
<evidence type="ECO:0000256" key="9">
    <source>
        <dbReference type="ARBA" id="ARBA00022692"/>
    </source>
</evidence>
<dbReference type="GO" id="GO:0061710">
    <property type="term" value="F:L-threonylcarbamoyladenylate synthase"/>
    <property type="evidence" value="ECO:0007669"/>
    <property type="project" value="UniProtKB-EC"/>
</dbReference>
<comment type="similarity">
    <text evidence="4">Belongs to the SUA5 family.</text>
</comment>
<dbReference type="PANTHER" id="PTHR17490:SF14">
    <property type="entry name" value="THREONYLCARBAMOYL-AMP SYNTHASE"/>
    <property type="match status" value="1"/>
</dbReference>